<evidence type="ECO:0000313" key="2">
    <source>
        <dbReference type="Proteomes" id="UP001150581"/>
    </source>
</evidence>
<keyword evidence="2" id="KW-1185">Reference proteome</keyword>
<reference evidence="1" key="1">
    <citation type="submission" date="2022-07" db="EMBL/GenBank/DDBJ databases">
        <title>Phylogenomic reconstructions and comparative analyses of Kickxellomycotina fungi.</title>
        <authorList>
            <person name="Reynolds N.K."/>
            <person name="Stajich J.E."/>
            <person name="Barry K."/>
            <person name="Grigoriev I.V."/>
            <person name="Crous P."/>
            <person name="Smith M.E."/>
        </authorList>
    </citation>
    <scope>NUCLEOTIDE SEQUENCE</scope>
    <source>
        <strain evidence="1">Benny 63K</strain>
    </source>
</reference>
<accession>A0ACC1HZ94</accession>
<evidence type="ECO:0000313" key="1">
    <source>
        <dbReference type="EMBL" id="KAJ1876409.1"/>
    </source>
</evidence>
<comment type="caution">
    <text evidence="1">The sequence shown here is derived from an EMBL/GenBank/DDBJ whole genome shotgun (WGS) entry which is preliminary data.</text>
</comment>
<protein>
    <submittedName>
        <fullName evidence="1">Uncharacterized protein</fullName>
    </submittedName>
</protein>
<name>A0ACC1HZ94_9FUNG</name>
<dbReference type="EMBL" id="JANBPG010004429">
    <property type="protein sequence ID" value="KAJ1876409.1"/>
    <property type="molecule type" value="Genomic_DNA"/>
</dbReference>
<organism evidence="1 2">
    <name type="scientific">Kickxella alabastrina</name>
    <dbReference type="NCBI Taxonomy" id="61397"/>
    <lineage>
        <taxon>Eukaryota</taxon>
        <taxon>Fungi</taxon>
        <taxon>Fungi incertae sedis</taxon>
        <taxon>Zoopagomycota</taxon>
        <taxon>Kickxellomycotina</taxon>
        <taxon>Kickxellomycetes</taxon>
        <taxon>Kickxellales</taxon>
        <taxon>Kickxellaceae</taxon>
        <taxon>Kickxella</taxon>
    </lineage>
</organism>
<dbReference type="Proteomes" id="UP001150581">
    <property type="component" value="Unassembled WGS sequence"/>
</dbReference>
<gene>
    <name evidence="1" type="ORF">LPJ66_012325</name>
</gene>
<feature type="non-terminal residue" evidence="1">
    <location>
        <position position="315"/>
    </location>
</feature>
<proteinExistence type="predicted"/>
<sequence length="315" mass="33457">MARRASAQISADNPWDYVLAIHSRASVQHSLAHSGAQLLRLLHRLQKIRRGQVRDAWSGIYGWAHALPPAPASAPTAAGGCAQGQGQGQALDFVQAQAQAQPQGLAPADALRREIVLAHAMTMQVRCEAARGRHGGAQRGDRRADGDRRARQVALCARALNDRCAGVLLNLLLDWPTGAQLVSVGFLDRVCAQLLRPEQLQQALEAARDAYRDISGGGAPGAGFMGALWAAPDSLALARRTLEQIICGQRGAADAAADAAIRALCLRLMQCARKSGRPPAEIAAVYALGRRWVHAEARAHNIMMHGDAQACNAAG</sequence>